<dbReference type="AlphaFoldDB" id="Q24MG9"/>
<sequence length="81" mass="9253">MPLRRSNRVSPECCQFTVPDLFQSPESFNFFGGPCPSPVNLIQHSYAVFRKFQIATAFSGIVSIIIITAPILFKNYFWEYA</sequence>
<evidence type="ECO:0000256" key="1">
    <source>
        <dbReference type="SAM" id="Phobius"/>
    </source>
</evidence>
<reference evidence="2 3" key="1">
    <citation type="journal article" date="2006" name="J. Bacteriol.">
        <title>Complete genome sequence of the dehalorespiring bacterium Desulfitobacterium hafniense Y51 and comparison with Dehalococcoides ethenogenes 195.</title>
        <authorList>
            <person name="Nonaka H."/>
            <person name="Keresztes G."/>
            <person name="Shinoda Y."/>
            <person name="Ikenaga Y."/>
            <person name="Abe M."/>
            <person name="Naito K."/>
            <person name="Inatomi K."/>
            <person name="Furukawa K."/>
            <person name="Inui M."/>
            <person name="Yukawa H."/>
        </authorList>
    </citation>
    <scope>NUCLEOTIDE SEQUENCE [LARGE SCALE GENOMIC DNA]</scope>
    <source>
        <strain evidence="2 3">Y51</strain>
    </source>
</reference>
<evidence type="ECO:0000313" key="3">
    <source>
        <dbReference type="Proteomes" id="UP000001946"/>
    </source>
</evidence>
<dbReference type="Proteomes" id="UP000001946">
    <property type="component" value="Chromosome"/>
</dbReference>
<dbReference type="KEGG" id="dsy:DSY4984"/>
<evidence type="ECO:0000313" key="2">
    <source>
        <dbReference type="EMBL" id="BAE86773.1"/>
    </source>
</evidence>
<proteinExistence type="predicted"/>
<accession>Q24MG9</accession>
<organism evidence="2 3">
    <name type="scientific">Desulfitobacterium hafniense (strain Y51)</name>
    <dbReference type="NCBI Taxonomy" id="138119"/>
    <lineage>
        <taxon>Bacteria</taxon>
        <taxon>Bacillati</taxon>
        <taxon>Bacillota</taxon>
        <taxon>Clostridia</taxon>
        <taxon>Eubacteriales</taxon>
        <taxon>Desulfitobacteriaceae</taxon>
        <taxon>Desulfitobacterium</taxon>
    </lineage>
</organism>
<name>Q24MG9_DESHY</name>
<dbReference type="STRING" id="138119.DSY4984"/>
<gene>
    <name evidence="2" type="ordered locus">DSY4984</name>
</gene>
<feature type="transmembrane region" description="Helical" evidence="1">
    <location>
        <begin position="52"/>
        <end position="73"/>
    </location>
</feature>
<keyword evidence="1" id="KW-1133">Transmembrane helix</keyword>
<keyword evidence="1" id="KW-0812">Transmembrane</keyword>
<dbReference type="HOGENOM" id="CLU_2568264_0_0_9"/>
<dbReference type="EMBL" id="AP008230">
    <property type="protein sequence ID" value="BAE86773.1"/>
    <property type="molecule type" value="Genomic_DNA"/>
</dbReference>
<keyword evidence="3" id="KW-1185">Reference proteome</keyword>
<keyword evidence="1" id="KW-0472">Membrane</keyword>
<protein>
    <submittedName>
        <fullName evidence="2">Uncharacterized protein</fullName>
    </submittedName>
</protein>